<dbReference type="Proteomes" id="UP000294927">
    <property type="component" value="Unassembled WGS sequence"/>
</dbReference>
<organism evidence="1 2">
    <name type="scientific">Actinophytocola oryzae</name>
    <dbReference type="NCBI Taxonomy" id="502181"/>
    <lineage>
        <taxon>Bacteria</taxon>
        <taxon>Bacillati</taxon>
        <taxon>Actinomycetota</taxon>
        <taxon>Actinomycetes</taxon>
        <taxon>Pseudonocardiales</taxon>
        <taxon>Pseudonocardiaceae</taxon>
    </lineage>
</organism>
<proteinExistence type="predicted"/>
<protein>
    <submittedName>
        <fullName evidence="1">Uncharacterized protein</fullName>
    </submittedName>
</protein>
<dbReference type="AlphaFoldDB" id="A0A4R7UTY2"/>
<name>A0A4R7UTY2_9PSEU</name>
<sequence length="77" mass="8799">MYNLLAQLSCVTIGSMASTLRELTDAYREATKALDEAREALIEGIRRDRAAGKRPADILREIDHEWTSEYLRKIFKG</sequence>
<evidence type="ECO:0000313" key="1">
    <source>
        <dbReference type="EMBL" id="TDV40123.1"/>
    </source>
</evidence>
<accession>A0A4R7UTY2</accession>
<comment type="caution">
    <text evidence="1">The sequence shown here is derived from an EMBL/GenBank/DDBJ whole genome shotgun (WGS) entry which is preliminary data.</text>
</comment>
<dbReference type="EMBL" id="SOCP01000024">
    <property type="protein sequence ID" value="TDV40123.1"/>
    <property type="molecule type" value="Genomic_DNA"/>
</dbReference>
<gene>
    <name evidence="1" type="ORF">CLV71_124142</name>
</gene>
<evidence type="ECO:0000313" key="2">
    <source>
        <dbReference type="Proteomes" id="UP000294927"/>
    </source>
</evidence>
<keyword evidence="2" id="KW-1185">Reference proteome</keyword>
<reference evidence="1 2" key="1">
    <citation type="submission" date="2019-03" db="EMBL/GenBank/DDBJ databases">
        <title>Genomic Encyclopedia of Archaeal and Bacterial Type Strains, Phase II (KMG-II): from individual species to whole genera.</title>
        <authorList>
            <person name="Goeker M."/>
        </authorList>
    </citation>
    <scope>NUCLEOTIDE SEQUENCE [LARGE SCALE GENOMIC DNA]</scope>
    <source>
        <strain evidence="1 2">DSM 45499</strain>
    </source>
</reference>